<feature type="region of interest" description="Disordered" evidence="1">
    <location>
        <begin position="158"/>
        <end position="182"/>
    </location>
</feature>
<dbReference type="InParanoid" id="D8PN76"/>
<feature type="compositionally biased region" description="Pro residues" evidence="1">
    <location>
        <begin position="14"/>
        <end position="25"/>
    </location>
</feature>
<feature type="compositionally biased region" description="Acidic residues" evidence="1">
    <location>
        <begin position="340"/>
        <end position="354"/>
    </location>
</feature>
<dbReference type="VEuPathDB" id="FungiDB:SCHCODRAFT_02169996"/>
<feature type="compositionally biased region" description="Polar residues" evidence="1">
    <location>
        <begin position="239"/>
        <end position="251"/>
    </location>
</feature>
<dbReference type="EMBL" id="GL377302">
    <property type="protein sequence ID" value="EFJ02214.1"/>
    <property type="molecule type" value="Genomic_DNA"/>
</dbReference>
<reference evidence="2 3" key="1">
    <citation type="journal article" date="2010" name="Nat. Biotechnol.">
        <title>Genome sequence of the model mushroom Schizophyllum commune.</title>
        <authorList>
            <person name="Ohm R.A."/>
            <person name="de Jong J.F."/>
            <person name="Lugones L.G."/>
            <person name="Aerts A."/>
            <person name="Kothe E."/>
            <person name="Stajich J.E."/>
            <person name="de Vries R.P."/>
            <person name="Record E."/>
            <person name="Levasseur A."/>
            <person name="Baker S.E."/>
            <person name="Bartholomew K.A."/>
            <person name="Coutinho P.M."/>
            <person name="Erdmann S."/>
            <person name="Fowler T.J."/>
            <person name="Gathman A.C."/>
            <person name="Lombard V."/>
            <person name="Henrissat B."/>
            <person name="Knabe N."/>
            <person name="Kuees U."/>
            <person name="Lilly W.W."/>
            <person name="Lindquist E."/>
            <person name="Lucas S."/>
            <person name="Magnuson J.K."/>
            <person name="Piumi F."/>
            <person name="Raudaskoski M."/>
            <person name="Salamov A."/>
            <person name="Schmutz J."/>
            <person name="Schwarze F.W.M.R."/>
            <person name="vanKuyk P.A."/>
            <person name="Horton J.S."/>
            <person name="Grigoriev I.V."/>
            <person name="Woesten H.A.B."/>
        </authorList>
    </citation>
    <scope>NUCLEOTIDE SEQUENCE [LARGE SCALE GENOMIC DNA]</scope>
    <source>
        <strain evidence="3">H4-8 / FGSC 9210</strain>
    </source>
</reference>
<proteinExistence type="predicted"/>
<keyword evidence="3" id="KW-1185">Reference proteome</keyword>
<feature type="non-terminal residue" evidence="2">
    <location>
        <position position="371"/>
    </location>
</feature>
<evidence type="ECO:0000256" key="1">
    <source>
        <dbReference type="SAM" id="MobiDB-lite"/>
    </source>
</evidence>
<dbReference type="OrthoDB" id="10474303at2759"/>
<organism evidence="3">
    <name type="scientific">Schizophyllum commune (strain H4-8 / FGSC 9210)</name>
    <name type="common">Split gill fungus</name>
    <dbReference type="NCBI Taxonomy" id="578458"/>
    <lineage>
        <taxon>Eukaryota</taxon>
        <taxon>Fungi</taxon>
        <taxon>Dikarya</taxon>
        <taxon>Basidiomycota</taxon>
        <taxon>Agaricomycotina</taxon>
        <taxon>Agaricomycetes</taxon>
        <taxon>Agaricomycetidae</taxon>
        <taxon>Agaricales</taxon>
        <taxon>Schizophyllaceae</taxon>
        <taxon>Schizophyllum</taxon>
    </lineage>
</organism>
<protein>
    <submittedName>
        <fullName evidence="2">Uncharacterized protein</fullName>
    </submittedName>
</protein>
<dbReference type="KEGG" id="scm:SCHCO_02169996"/>
<name>D8PN76_SCHCM</name>
<evidence type="ECO:0000313" key="3">
    <source>
        <dbReference type="Proteomes" id="UP000007431"/>
    </source>
</evidence>
<feature type="region of interest" description="Disordered" evidence="1">
    <location>
        <begin position="1"/>
        <end position="64"/>
    </location>
</feature>
<gene>
    <name evidence="2" type="ORF">SCHCODRAFT_103661</name>
</gene>
<dbReference type="HOGENOM" id="CLU_746301_0_0_1"/>
<dbReference type="Proteomes" id="UP000007431">
    <property type="component" value="Unassembled WGS sequence"/>
</dbReference>
<feature type="compositionally biased region" description="Acidic residues" evidence="1">
    <location>
        <begin position="289"/>
        <end position="301"/>
    </location>
</feature>
<accession>D8PN76</accession>
<dbReference type="AlphaFoldDB" id="D8PN76"/>
<evidence type="ECO:0000313" key="2">
    <source>
        <dbReference type="EMBL" id="EFJ02214.1"/>
    </source>
</evidence>
<dbReference type="GeneID" id="9597560"/>
<feature type="region of interest" description="Disordered" evidence="1">
    <location>
        <begin position="236"/>
        <end position="371"/>
    </location>
</feature>
<sequence length="371" mass="40822">MSPSLLSIADEPPRSPSPPPTPVPRPSRRASASITRKTGGIKRSTAIQTSPPPPSTSTNKRAKLDKRALRAQASINYILGQDPLVSELAYTVPARASDVQASMARISPDEPPLTGPELPTEQQRLVCKVCSTEVRPQDELNLLGSWAKHKKICKEKNKGRAEEIQRDAEKRKEEEQRKRIEDMKREAMERAEREKRRVPRGARNERVNEWVKNVAAEGVELERDRMVAADAMALLSGTGRPNGSKINNQEASAAVTAGTAPQKIKEEDSAPSIPASPLKSIANDRNQAPEDDMDVDEAYEADGEKDTQADEETDAESEEETGAAQRIPVTGWRYGPYYDSGEEEDAPTEPEDDGGEGKRKRKGRGRDGLRS</sequence>
<feature type="compositionally biased region" description="Acidic residues" evidence="1">
    <location>
        <begin position="309"/>
        <end position="321"/>
    </location>
</feature>